<evidence type="ECO:0000256" key="1">
    <source>
        <dbReference type="SAM" id="MobiDB-lite"/>
    </source>
</evidence>
<gene>
    <name evidence="2" type="ORF">FSB_LOCUS47360</name>
</gene>
<evidence type="ECO:0000313" key="2">
    <source>
        <dbReference type="EMBL" id="SPD19478.1"/>
    </source>
</evidence>
<dbReference type="EMBL" id="OIVN01004830">
    <property type="protein sequence ID" value="SPD19478.1"/>
    <property type="molecule type" value="Genomic_DNA"/>
</dbReference>
<feature type="region of interest" description="Disordered" evidence="1">
    <location>
        <begin position="1"/>
        <end position="101"/>
    </location>
</feature>
<accession>A0A2N9I4Z6</accession>
<protein>
    <submittedName>
        <fullName evidence="2">Uncharacterized protein</fullName>
    </submittedName>
</protein>
<feature type="compositionally biased region" description="Polar residues" evidence="1">
    <location>
        <begin position="18"/>
        <end position="38"/>
    </location>
</feature>
<feature type="compositionally biased region" description="Acidic residues" evidence="1">
    <location>
        <begin position="72"/>
        <end position="89"/>
    </location>
</feature>
<organism evidence="2">
    <name type="scientific">Fagus sylvatica</name>
    <name type="common">Beechnut</name>
    <dbReference type="NCBI Taxonomy" id="28930"/>
    <lineage>
        <taxon>Eukaryota</taxon>
        <taxon>Viridiplantae</taxon>
        <taxon>Streptophyta</taxon>
        <taxon>Embryophyta</taxon>
        <taxon>Tracheophyta</taxon>
        <taxon>Spermatophyta</taxon>
        <taxon>Magnoliopsida</taxon>
        <taxon>eudicotyledons</taxon>
        <taxon>Gunneridae</taxon>
        <taxon>Pentapetalae</taxon>
        <taxon>rosids</taxon>
        <taxon>fabids</taxon>
        <taxon>Fagales</taxon>
        <taxon>Fagaceae</taxon>
        <taxon>Fagus</taxon>
    </lineage>
</organism>
<name>A0A2N9I4Z6_FAGSY</name>
<dbReference type="AlphaFoldDB" id="A0A2N9I4Z6"/>
<sequence length="101" mass="10958">MIPTLPISHSPSKPLALTQHTDTNPTNPETAQAETNNTKLRETLARVRNSAETEADESEMRKKRTRPIEVVVVEEGDGGDEEGFEEEEGGGGGNGVPYQEP</sequence>
<feature type="compositionally biased region" description="Basic and acidic residues" evidence="1">
    <location>
        <begin position="39"/>
        <end position="51"/>
    </location>
</feature>
<reference evidence="2" key="1">
    <citation type="submission" date="2018-02" db="EMBL/GenBank/DDBJ databases">
        <authorList>
            <person name="Cohen D.B."/>
            <person name="Kent A.D."/>
        </authorList>
    </citation>
    <scope>NUCLEOTIDE SEQUENCE</scope>
</reference>
<proteinExistence type="predicted"/>